<keyword evidence="15" id="KW-1185">Reference proteome</keyword>
<accession>W3WLQ9</accession>
<dbReference type="GO" id="GO:0005634">
    <property type="term" value="C:nucleus"/>
    <property type="evidence" value="ECO:0007669"/>
    <property type="project" value="UniProtKB-SubCell"/>
</dbReference>
<dbReference type="Proteomes" id="UP000030651">
    <property type="component" value="Unassembled WGS sequence"/>
</dbReference>
<evidence type="ECO:0000256" key="2">
    <source>
        <dbReference type="ARBA" id="ARBA00006991"/>
    </source>
</evidence>
<evidence type="ECO:0000256" key="5">
    <source>
        <dbReference type="ARBA" id="ARBA00022771"/>
    </source>
</evidence>
<feature type="compositionally biased region" description="Low complexity" evidence="12">
    <location>
        <begin position="355"/>
        <end position="370"/>
    </location>
</feature>
<dbReference type="AlphaFoldDB" id="W3WLQ9"/>
<evidence type="ECO:0000256" key="3">
    <source>
        <dbReference type="ARBA" id="ARBA00022723"/>
    </source>
</evidence>
<sequence>MNHQDPNHLPRDPNGVANSNQQSSQMAPQMASDQYMQSFASRRPAAGGLPQFTLPDRTAVEATPRIPILNGLDGLSPPGSQYSSQNSTSSHSLSSQGGVSGPYGQSSSAWSMANQASPSYTYTHTPSAVLTPGASRGGILSQPPSYTQPAVTQPPTPTTMALPPLHGQWPLPGHFSQQQQQQRSPHQSIGGSQLPSPGAHLSQQLPSPGSHLSFSAAGHSMSTLSHSPFSNYGSRGHPQSGYQYPNAVLSNMTNPGGQMTVCGGVGAYHPGAPYTLGSHHAAMYPHPHQANNQTDRPYKCETCSQSFNRNHDLKRHKRIHLAVKPFPCNFCDKSFSRKDALKRHRLVKNCEGKAQENNSSSPQSEIPQSELKTEENEYDFNSGSQPPQPPHYASDVA</sequence>
<name>W3WLQ9_PESFW</name>
<evidence type="ECO:0000313" key="15">
    <source>
        <dbReference type="Proteomes" id="UP000030651"/>
    </source>
</evidence>
<feature type="domain" description="C2H2-type" evidence="13">
    <location>
        <begin position="326"/>
        <end position="353"/>
    </location>
</feature>
<evidence type="ECO:0000256" key="6">
    <source>
        <dbReference type="ARBA" id="ARBA00022833"/>
    </source>
</evidence>
<keyword evidence="4" id="KW-0677">Repeat</keyword>
<dbReference type="RefSeq" id="XP_007840755.1">
    <property type="nucleotide sequence ID" value="XM_007842564.1"/>
</dbReference>
<evidence type="ECO:0000256" key="8">
    <source>
        <dbReference type="ARBA" id="ARBA00023125"/>
    </source>
</evidence>
<evidence type="ECO:0000256" key="1">
    <source>
        <dbReference type="ARBA" id="ARBA00004123"/>
    </source>
</evidence>
<evidence type="ECO:0000256" key="11">
    <source>
        <dbReference type="PROSITE-ProRule" id="PRU00042"/>
    </source>
</evidence>
<evidence type="ECO:0000256" key="7">
    <source>
        <dbReference type="ARBA" id="ARBA00023015"/>
    </source>
</evidence>
<keyword evidence="7" id="KW-0805">Transcription regulation</keyword>
<keyword evidence="9" id="KW-0804">Transcription</keyword>
<dbReference type="SMART" id="SM00355">
    <property type="entry name" value="ZnF_C2H2"/>
    <property type="match status" value="2"/>
</dbReference>
<dbReference type="EMBL" id="KI912120">
    <property type="protein sequence ID" value="ETS74117.1"/>
    <property type="molecule type" value="Genomic_DNA"/>
</dbReference>
<evidence type="ECO:0000256" key="9">
    <source>
        <dbReference type="ARBA" id="ARBA00023163"/>
    </source>
</evidence>
<dbReference type="InterPro" id="IPR050688">
    <property type="entry name" value="Zinc_finger/UBP_domain"/>
</dbReference>
<keyword evidence="5 11" id="KW-0863">Zinc-finger</keyword>
<dbReference type="PANTHER" id="PTHR24403">
    <property type="entry name" value="ZINC FINGER PROTEIN"/>
    <property type="match status" value="1"/>
</dbReference>
<dbReference type="KEGG" id="pfy:PFICI_13983"/>
<keyword evidence="8" id="KW-0238">DNA-binding</keyword>
<dbReference type="OMA" id="SAWSMAN"/>
<comment type="similarity">
    <text evidence="2">Belongs to the krueppel C2H2-type zinc-finger protein family.</text>
</comment>
<feature type="compositionally biased region" description="Low complexity" evidence="12">
    <location>
        <begin position="17"/>
        <end position="32"/>
    </location>
</feature>
<proteinExistence type="inferred from homology"/>
<protein>
    <recommendedName>
        <fullName evidence="13">C2H2-type domain-containing protein</fullName>
    </recommendedName>
</protein>
<keyword evidence="6" id="KW-0862">Zinc</keyword>
<dbReference type="GO" id="GO:0045944">
    <property type="term" value="P:positive regulation of transcription by RNA polymerase II"/>
    <property type="evidence" value="ECO:0007669"/>
    <property type="project" value="TreeGrafter"/>
</dbReference>
<dbReference type="GeneID" id="19278996"/>
<dbReference type="GO" id="GO:0003677">
    <property type="term" value="F:DNA binding"/>
    <property type="evidence" value="ECO:0007669"/>
    <property type="project" value="UniProtKB-KW"/>
</dbReference>
<dbReference type="PROSITE" id="PS00028">
    <property type="entry name" value="ZINC_FINGER_C2H2_1"/>
    <property type="match status" value="1"/>
</dbReference>
<feature type="region of interest" description="Disordered" evidence="12">
    <location>
        <begin position="1"/>
        <end position="110"/>
    </location>
</feature>
<dbReference type="eggNOG" id="KOG1721">
    <property type="taxonomic scope" value="Eukaryota"/>
</dbReference>
<keyword evidence="3" id="KW-0479">Metal-binding</keyword>
<dbReference type="InterPro" id="IPR036236">
    <property type="entry name" value="Znf_C2H2_sf"/>
</dbReference>
<feature type="domain" description="C2H2-type" evidence="13">
    <location>
        <begin position="298"/>
        <end position="325"/>
    </location>
</feature>
<evidence type="ECO:0000256" key="10">
    <source>
        <dbReference type="ARBA" id="ARBA00023242"/>
    </source>
</evidence>
<dbReference type="InParanoid" id="W3WLQ9"/>
<gene>
    <name evidence="14" type="ORF">PFICI_13983</name>
</gene>
<dbReference type="SUPFAM" id="SSF57667">
    <property type="entry name" value="beta-beta-alpha zinc fingers"/>
    <property type="match status" value="1"/>
</dbReference>
<dbReference type="GO" id="GO:0008270">
    <property type="term" value="F:zinc ion binding"/>
    <property type="evidence" value="ECO:0007669"/>
    <property type="project" value="UniProtKB-KW"/>
</dbReference>
<feature type="region of interest" description="Disordered" evidence="12">
    <location>
        <begin position="352"/>
        <end position="397"/>
    </location>
</feature>
<dbReference type="OrthoDB" id="8922241at2759"/>
<dbReference type="Pfam" id="PF00096">
    <property type="entry name" value="zf-C2H2"/>
    <property type="match status" value="2"/>
</dbReference>
<dbReference type="InterPro" id="IPR013087">
    <property type="entry name" value="Znf_C2H2_type"/>
</dbReference>
<reference evidence="15" key="1">
    <citation type="journal article" date="2015" name="BMC Genomics">
        <title>Genomic and transcriptomic analysis of the endophytic fungus Pestalotiopsis fici reveals its lifestyle and high potential for synthesis of natural products.</title>
        <authorList>
            <person name="Wang X."/>
            <person name="Zhang X."/>
            <person name="Liu L."/>
            <person name="Xiang M."/>
            <person name="Wang W."/>
            <person name="Sun X."/>
            <person name="Che Y."/>
            <person name="Guo L."/>
            <person name="Liu G."/>
            <person name="Guo L."/>
            <person name="Wang C."/>
            <person name="Yin W.B."/>
            <person name="Stadler M."/>
            <person name="Zhang X."/>
            <person name="Liu X."/>
        </authorList>
    </citation>
    <scope>NUCLEOTIDE SEQUENCE [LARGE SCALE GENOMIC DNA]</scope>
    <source>
        <strain evidence="15">W106-1 / CGMCC3.15140</strain>
    </source>
</reference>
<feature type="compositionally biased region" description="Low complexity" evidence="12">
    <location>
        <begin position="79"/>
        <end position="97"/>
    </location>
</feature>
<dbReference type="HOGENOM" id="CLU_031986_0_0_1"/>
<feature type="region of interest" description="Disordered" evidence="12">
    <location>
        <begin position="127"/>
        <end position="216"/>
    </location>
</feature>
<dbReference type="FunFam" id="3.30.160.60:FF:001156">
    <property type="entry name" value="Zinc finger protein 407"/>
    <property type="match status" value="1"/>
</dbReference>
<evidence type="ECO:0000256" key="4">
    <source>
        <dbReference type="ARBA" id="ARBA00022737"/>
    </source>
</evidence>
<keyword evidence="10" id="KW-0539">Nucleus</keyword>
<dbReference type="PROSITE" id="PS50157">
    <property type="entry name" value="ZINC_FINGER_C2H2_2"/>
    <property type="match status" value="2"/>
</dbReference>
<evidence type="ECO:0000313" key="14">
    <source>
        <dbReference type="EMBL" id="ETS74117.1"/>
    </source>
</evidence>
<feature type="compositionally biased region" description="Basic and acidic residues" evidence="12">
    <location>
        <begin position="1"/>
        <end position="11"/>
    </location>
</feature>
<dbReference type="PANTHER" id="PTHR24403:SF67">
    <property type="entry name" value="FI01116P-RELATED"/>
    <property type="match status" value="1"/>
</dbReference>
<organism evidence="14 15">
    <name type="scientific">Pestalotiopsis fici (strain W106-1 / CGMCC3.15140)</name>
    <dbReference type="NCBI Taxonomy" id="1229662"/>
    <lineage>
        <taxon>Eukaryota</taxon>
        <taxon>Fungi</taxon>
        <taxon>Dikarya</taxon>
        <taxon>Ascomycota</taxon>
        <taxon>Pezizomycotina</taxon>
        <taxon>Sordariomycetes</taxon>
        <taxon>Xylariomycetidae</taxon>
        <taxon>Amphisphaeriales</taxon>
        <taxon>Sporocadaceae</taxon>
        <taxon>Pestalotiopsis</taxon>
    </lineage>
</organism>
<dbReference type="FunFam" id="3.30.160.60:FF:001781">
    <property type="entry name" value="zinc finger protein 496 isoform X2"/>
    <property type="match status" value="1"/>
</dbReference>
<comment type="subcellular location">
    <subcellularLocation>
        <location evidence="1">Nucleus</location>
    </subcellularLocation>
</comment>
<feature type="compositionally biased region" description="Polar residues" evidence="12">
    <location>
        <begin position="183"/>
        <end position="213"/>
    </location>
</feature>
<dbReference type="Gene3D" id="3.30.160.60">
    <property type="entry name" value="Classic Zinc Finger"/>
    <property type="match status" value="2"/>
</dbReference>
<evidence type="ECO:0000256" key="12">
    <source>
        <dbReference type="SAM" id="MobiDB-lite"/>
    </source>
</evidence>
<evidence type="ECO:0000259" key="13">
    <source>
        <dbReference type="PROSITE" id="PS50157"/>
    </source>
</evidence>